<feature type="transmembrane region" description="Helical" evidence="8">
    <location>
        <begin position="54"/>
        <end position="72"/>
    </location>
</feature>
<dbReference type="GO" id="GO:0033179">
    <property type="term" value="C:proton-transporting V-type ATPase, V0 domain"/>
    <property type="evidence" value="ECO:0007669"/>
    <property type="project" value="InterPro"/>
</dbReference>
<dbReference type="AlphaFoldDB" id="A0A1G2HVR8"/>
<comment type="caution">
    <text evidence="9">The sequence shown here is derived from an EMBL/GenBank/DDBJ whole genome shotgun (WGS) entry which is preliminary data.</text>
</comment>
<sequence length="489" mass="55508">MNLRNFFLKNIGIRQTIIKNTFWLVSAEGIARISSLFLVIYIARILGANDYGKFTFAFSFASIIGIFSNMGVAEVLTRELSRNKENEKKIDEVLGLQVFLSISALAGAVMGSFLITDEFEIRKVLWILSFFVVSNSFLGIIFSFVRARQKMEYEAGIKFFQTFLNLVVVMAVIFSIPSIINISYGYLASNLIILVVALLYFNFYFQRLKIKFKKESFEILRISWPLSLGLMLGWVYISMNSVMLGYFGLITENGWYSAASRIAIVAIVPASLIVRSFYPALSKFFVSSKQNFQRTWDYLIELMILLAIPTVMGGLVLADRIIHAFYGREFAPSVFAFQLFAILTGISFINYPYSAILVVSGRQKNNFLIIVAGAFLNIILAVLLLPVFGFYGAIISIIISSLIILLVTVFLTRRLFLVVPFNWNLVKVSLISFFSSIIMLIVINYTFIYGLNIILVLLVGAGIYGLLLFIFYRLIFPDRMLVLSQWKNF</sequence>
<evidence type="ECO:0000256" key="3">
    <source>
        <dbReference type="ARBA" id="ARBA00022475"/>
    </source>
</evidence>
<keyword evidence="2 8" id="KW-0813">Transport</keyword>
<dbReference type="GO" id="GO:0005886">
    <property type="term" value="C:plasma membrane"/>
    <property type="evidence" value="ECO:0007669"/>
    <property type="project" value="UniProtKB-SubCell"/>
</dbReference>
<evidence type="ECO:0000256" key="7">
    <source>
        <dbReference type="ARBA" id="ARBA00023136"/>
    </source>
</evidence>
<feature type="transmembrane region" description="Helical" evidence="8">
    <location>
        <begin position="365"/>
        <end position="384"/>
    </location>
</feature>
<dbReference type="InterPro" id="IPR000245">
    <property type="entry name" value="ATPase_proteolipid_csu"/>
</dbReference>
<comment type="caution">
    <text evidence="8">Lacks conserved residue(s) required for the propagation of feature annotation.</text>
</comment>
<dbReference type="Pfam" id="PF01943">
    <property type="entry name" value="Polysacc_synt"/>
    <property type="match status" value="1"/>
</dbReference>
<keyword evidence="6 8" id="KW-0406">Ion transport</keyword>
<dbReference type="EMBL" id="MHOQ01000024">
    <property type="protein sequence ID" value="OGZ66644.1"/>
    <property type="molecule type" value="Genomic_DNA"/>
</dbReference>
<keyword evidence="5 8" id="KW-1133">Transmembrane helix</keyword>
<name>A0A1G2HVR8_9BACT</name>
<organism evidence="9 10">
    <name type="scientific">Candidatus Staskawiczbacteria bacterium RIFCSPHIGHO2_02_FULL_33_16</name>
    <dbReference type="NCBI Taxonomy" id="1802204"/>
    <lineage>
        <taxon>Bacteria</taxon>
        <taxon>Candidatus Staskawicziibacteriota</taxon>
    </lineage>
</organism>
<evidence type="ECO:0000256" key="4">
    <source>
        <dbReference type="ARBA" id="ARBA00022692"/>
    </source>
</evidence>
<feature type="transmembrane region" description="Helical" evidence="8">
    <location>
        <begin position="298"/>
        <end position="318"/>
    </location>
</feature>
<dbReference type="GO" id="GO:0046961">
    <property type="term" value="F:proton-transporting ATPase activity, rotational mechanism"/>
    <property type="evidence" value="ECO:0007669"/>
    <property type="project" value="InterPro"/>
</dbReference>
<evidence type="ECO:0000313" key="10">
    <source>
        <dbReference type="Proteomes" id="UP000179183"/>
    </source>
</evidence>
<feature type="transmembrane region" description="Helical" evidence="8">
    <location>
        <begin position="21"/>
        <end position="42"/>
    </location>
</feature>
<dbReference type="CDD" id="cd13128">
    <property type="entry name" value="MATE_Wzx_like"/>
    <property type="match status" value="1"/>
</dbReference>
<dbReference type="PRINTS" id="PR00122">
    <property type="entry name" value="VACATPASE"/>
</dbReference>
<feature type="transmembrane region" description="Helical" evidence="8">
    <location>
        <begin position="424"/>
        <end position="447"/>
    </location>
</feature>
<keyword evidence="7 8" id="KW-0472">Membrane</keyword>
<comment type="similarity">
    <text evidence="8">Belongs to the V-ATPase proteolipid subunit family.</text>
</comment>
<evidence type="ECO:0000256" key="2">
    <source>
        <dbReference type="ARBA" id="ARBA00022448"/>
    </source>
</evidence>
<evidence type="ECO:0000313" key="9">
    <source>
        <dbReference type="EMBL" id="OGZ66644.1"/>
    </source>
</evidence>
<evidence type="ECO:0000256" key="5">
    <source>
        <dbReference type="ARBA" id="ARBA00022989"/>
    </source>
</evidence>
<dbReference type="Proteomes" id="UP000179183">
    <property type="component" value="Unassembled WGS sequence"/>
</dbReference>
<dbReference type="InterPro" id="IPR002797">
    <property type="entry name" value="Polysacc_synth"/>
</dbReference>
<feature type="transmembrane region" description="Helical" evidence="8">
    <location>
        <begin position="186"/>
        <end position="205"/>
    </location>
</feature>
<keyword evidence="4 8" id="KW-0812">Transmembrane</keyword>
<gene>
    <name evidence="9" type="ORF">A3D34_00070</name>
</gene>
<feature type="transmembrane region" description="Helical" evidence="8">
    <location>
        <begin position="390"/>
        <end position="412"/>
    </location>
</feature>
<feature type="transmembrane region" description="Helical" evidence="8">
    <location>
        <begin position="159"/>
        <end position="180"/>
    </location>
</feature>
<dbReference type="PANTHER" id="PTHR30250">
    <property type="entry name" value="PST FAMILY PREDICTED COLANIC ACID TRANSPORTER"/>
    <property type="match status" value="1"/>
</dbReference>
<proteinExistence type="inferred from homology"/>
<feature type="transmembrane region" description="Helical" evidence="8">
    <location>
        <begin position="127"/>
        <end position="147"/>
    </location>
</feature>
<comment type="subcellular location">
    <subcellularLocation>
        <location evidence="1">Cell membrane</location>
        <topology evidence="1">Multi-pass membrane protein</topology>
    </subcellularLocation>
</comment>
<feature type="transmembrane region" description="Helical" evidence="8">
    <location>
        <begin position="255"/>
        <end position="278"/>
    </location>
</feature>
<reference evidence="9 10" key="1">
    <citation type="journal article" date="2016" name="Nat. Commun.">
        <title>Thousands of microbial genomes shed light on interconnected biogeochemical processes in an aquifer system.</title>
        <authorList>
            <person name="Anantharaman K."/>
            <person name="Brown C.T."/>
            <person name="Hug L.A."/>
            <person name="Sharon I."/>
            <person name="Castelle C.J."/>
            <person name="Probst A.J."/>
            <person name="Thomas B.C."/>
            <person name="Singh A."/>
            <person name="Wilkins M.J."/>
            <person name="Karaoz U."/>
            <person name="Brodie E.L."/>
            <person name="Williams K.H."/>
            <person name="Hubbard S.S."/>
            <person name="Banfield J.F."/>
        </authorList>
    </citation>
    <scope>NUCLEOTIDE SEQUENCE [LARGE SCALE GENOMIC DNA]</scope>
</reference>
<feature type="transmembrane region" description="Helical" evidence="8">
    <location>
        <begin position="330"/>
        <end position="353"/>
    </location>
</feature>
<evidence type="ECO:0000256" key="8">
    <source>
        <dbReference type="RuleBase" id="RU363060"/>
    </source>
</evidence>
<accession>A0A1G2HVR8</accession>
<protein>
    <submittedName>
        <fullName evidence="9">Uncharacterized protein</fullName>
    </submittedName>
</protein>
<evidence type="ECO:0000256" key="6">
    <source>
        <dbReference type="ARBA" id="ARBA00023065"/>
    </source>
</evidence>
<keyword evidence="3" id="KW-1003">Cell membrane</keyword>
<feature type="transmembrane region" description="Helical" evidence="8">
    <location>
        <begin position="93"/>
        <end position="115"/>
    </location>
</feature>
<evidence type="ECO:0000256" key="1">
    <source>
        <dbReference type="ARBA" id="ARBA00004651"/>
    </source>
</evidence>
<feature type="transmembrane region" description="Helical" evidence="8">
    <location>
        <begin position="453"/>
        <end position="475"/>
    </location>
</feature>
<dbReference type="InterPro" id="IPR050833">
    <property type="entry name" value="Poly_Biosynth_Transport"/>
</dbReference>
<feature type="transmembrane region" description="Helical" evidence="8">
    <location>
        <begin position="226"/>
        <end position="249"/>
    </location>
</feature>
<dbReference type="PANTHER" id="PTHR30250:SF11">
    <property type="entry name" value="O-ANTIGEN TRANSPORTER-RELATED"/>
    <property type="match status" value="1"/>
</dbReference>